<organism evidence="3 4">
    <name type="scientific">Hymenobacter lapidarius</name>
    <dbReference type="NCBI Taxonomy" id="1908237"/>
    <lineage>
        <taxon>Bacteria</taxon>
        <taxon>Pseudomonadati</taxon>
        <taxon>Bacteroidota</taxon>
        <taxon>Cytophagia</taxon>
        <taxon>Cytophagales</taxon>
        <taxon>Hymenobacteraceae</taxon>
        <taxon>Hymenobacter</taxon>
    </lineage>
</organism>
<comment type="caution">
    <text evidence="3">The sequence shown here is derived from an EMBL/GenBank/DDBJ whole genome shotgun (WGS) entry which is preliminary data.</text>
</comment>
<dbReference type="GO" id="GO:2001070">
    <property type="term" value="F:starch binding"/>
    <property type="evidence" value="ECO:0007669"/>
    <property type="project" value="InterPro"/>
</dbReference>
<dbReference type="Pfam" id="PF00756">
    <property type="entry name" value="Esterase"/>
    <property type="match status" value="1"/>
</dbReference>
<feature type="compositionally biased region" description="Basic and acidic residues" evidence="1">
    <location>
        <begin position="455"/>
        <end position="466"/>
    </location>
</feature>
<dbReference type="InterPro" id="IPR013783">
    <property type="entry name" value="Ig-like_fold"/>
</dbReference>
<evidence type="ECO:0000313" key="4">
    <source>
        <dbReference type="Proteomes" id="UP000176294"/>
    </source>
</evidence>
<dbReference type="SUPFAM" id="SSF81296">
    <property type="entry name" value="E set domains"/>
    <property type="match status" value="1"/>
</dbReference>
<dbReference type="EMBL" id="MDZB01000096">
    <property type="protein sequence ID" value="OGX86540.1"/>
    <property type="molecule type" value="Genomic_DNA"/>
</dbReference>
<evidence type="ECO:0000256" key="1">
    <source>
        <dbReference type="SAM" id="MobiDB-lite"/>
    </source>
</evidence>
<feature type="region of interest" description="Disordered" evidence="1">
    <location>
        <begin position="379"/>
        <end position="401"/>
    </location>
</feature>
<dbReference type="InterPro" id="IPR050583">
    <property type="entry name" value="Mycobacterial_A85_antigen"/>
</dbReference>
<gene>
    <name evidence="3" type="ORF">BEN47_12870</name>
</gene>
<dbReference type="Gene3D" id="3.40.50.1820">
    <property type="entry name" value="alpha/beta hydrolase"/>
    <property type="match status" value="1"/>
</dbReference>
<dbReference type="STRING" id="1908237.BEN47_12870"/>
<dbReference type="PANTHER" id="PTHR48098:SF6">
    <property type="entry name" value="FERRI-BACILLIBACTIN ESTERASE BESA"/>
    <property type="match status" value="1"/>
</dbReference>
<dbReference type="InterPro" id="IPR002044">
    <property type="entry name" value="CBM20"/>
</dbReference>
<feature type="region of interest" description="Disordered" evidence="1">
    <location>
        <begin position="419"/>
        <end position="467"/>
    </location>
</feature>
<feature type="region of interest" description="Disordered" evidence="1">
    <location>
        <begin position="335"/>
        <end position="354"/>
    </location>
</feature>
<evidence type="ECO:0000259" key="2">
    <source>
        <dbReference type="PROSITE" id="PS51166"/>
    </source>
</evidence>
<dbReference type="PROSITE" id="PS51166">
    <property type="entry name" value="CBM20"/>
    <property type="match status" value="1"/>
</dbReference>
<proteinExistence type="predicted"/>
<dbReference type="SMART" id="SM01065">
    <property type="entry name" value="CBM_2"/>
    <property type="match status" value="1"/>
</dbReference>
<dbReference type="InterPro" id="IPR000801">
    <property type="entry name" value="Esterase-like"/>
</dbReference>
<dbReference type="InterPro" id="IPR029058">
    <property type="entry name" value="AB_hydrolase_fold"/>
</dbReference>
<reference evidence="3 4" key="1">
    <citation type="submission" date="2016-08" db="EMBL/GenBank/DDBJ databases">
        <title>Hymenobacter coccineus sp. nov., Hymenobacter lapidarius sp. nov. and Hymenobacter glacialis sp. nov., isolated from Antarctic soil.</title>
        <authorList>
            <person name="Sedlacek I."/>
            <person name="Kralova S."/>
            <person name="Kyrova K."/>
            <person name="Maslanova I."/>
            <person name="Stankova E."/>
            <person name="Vrbovska V."/>
            <person name="Nemec M."/>
            <person name="Bartak M."/>
            <person name="Svec P."/>
            <person name="Busse H.-J."/>
            <person name="Pantucek R."/>
        </authorList>
    </citation>
    <scope>NUCLEOTIDE SEQUENCE [LARGE SCALE GENOMIC DNA]</scope>
    <source>
        <strain evidence="3 4">CCM 8643</strain>
    </source>
</reference>
<evidence type="ECO:0000313" key="3">
    <source>
        <dbReference type="EMBL" id="OGX86540.1"/>
    </source>
</evidence>
<dbReference type="AlphaFoldDB" id="A0A1G1T6N2"/>
<protein>
    <recommendedName>
        <fullName evidence="2">CBM20 domain-containing protein</fullName>
    </recommendedName>
</protein>
<accession>A0A1G1T6N2</accession>
<dbReference type="SUPFAM" id="SSF53474">
    <property type="entry name" value="alpha/beta-Hydrolases"/>
    <property type="match status" value="1"/>
</dbReference>
<dbReference type="PANTHER" id="PTHR48098">
    <property type="entry name" value="ENTEROCHELIN ESTERASE-RELATED"/>
    <property type="match status" value="1"/>
</dbReference>
<dbReference type="InterPro" id="IPR014756">
    <property type="entry name" value="Ig_E-set"/>
</dbReference>
<keyword evidence="4" id="KW-1185">Reference proteome</keyword>
<dbReference type="Proteomes" id="UP000176294">
    <property type="component" value="Unassembled WGS sequence"/>
</dbReference>
<feature type="domain" description="CBM20" evidence="2">
    <location>
        <begin position="2"/>
        <end position="108"/>
    </location>
</feature>
<sequence>MLGFAAHAQVTFKITAVPATTPANATIYMAGTFNGWNPASAAHTLTRNADGSYEITLPTGTGTIEYKFTRGAWASVETTVSNGQVPNRTFTFGSSAGPVLHQILNWEDVAGGTPSGQSTAAANVSVISTTFEMPQLGRTRRVWLYLPPGYATSGRRYPVLYMQNGQNVFDKLTAFAGEWGVDEALNLLNTNGQDPTGCIVVAVDNGGASRLNEYSPWNNPQNGGGQGDLYLDFLVQTLKPYIDTNYRTLANRENTGIAGSSMGALIATYAALRHPAVFGKVGVFSPAYWFAAQPLFAYVHQHPANPNTRFYFVSGTGESTTMVPLHDRHARFAAARRRPGRQPELQPARRRPARRMVLAARIPGGLHLAFCARRRYAGPPKPATAGQRVPQSSRAGAADSPACFPCRRLARNYRCARPDGAANRRAQRRRREPARPGSGALSVADNGRRRSQGSEIRKRITSDRDIAGLQPNFPPYLCLAKGPNAQPLLLWRIPQPPKLPSRP</sequence>
<dbReference type="Gene3D" id="2.60.40.10">
    <property type="entry name" value="Immunoglobulins"/>
    <property type="match status" value="1"/>
</dbReference>
<name>A0A1G1T6N2_9BACT</name>